<feature type="transmembrane region" description="Helical" evidence="6">
    <location>
        <begin position="121"/>
        <end position="139"/>
    </location>
</feature>
<evidence type="ECO:0000313" key="7">
    <source>
        <dbReference type="EMBL" id="SDH31852.1"/>
    </source>
</evidence>
<dbReference type="GO" id="GO:0006824">
    <property type="term" value="P:cobalt ion transport"/>
    <property type="evidence" value="ECO:0007669"/>
    <property type="project" value="InterPro"/>
</dbReference>
<dbReference type="NCBIfam" id="TIGR02454">
    <property type="entry name" value="ECF_T_CbiQ"/>
    <property type="match status" value="1"/>
</dbReference>
<dbReference type="Proteomes" id="UP000198956">
    <property type="component" value="Unassembled WGS sequence"/>
</dbReference>
<protein>
    <submittedName>
        <fullName evidence="7">Cobalt/nickel transport system permease protein</fullName>
    </submittedName>
</protein>
<feature type="transmembrane region" description="Helical" evidence="6">
    <location>
        <begin position="62"/>
        <end position="86"/>
    </location>
</feature>
<evidence type="ECO:0000256" key="6">
    <source>
        <dbReference type="SAM" id="Phobius"/>
    </source>
</evidence>
<organism evidence="7 8">
    <name type="scientific">Aneurinibacillus thermoaerophilus</name>
    <dbReference type="NCBI Taxonomy" id="143495"/>
    <lineage>
        <taxon>Bacteria</taxon>
        <taxon>Bacillati</taxon>
        <taxon>Bacillota</taxon>
        <taxon>Bacilli</taxon>
        <taxon>Bacillales</taxon>
        <taxon>Paenibacillaceae</taxon>
        <taxon>Aneurinibacillus group</taxon>
        <taxon>Aneurinibacillus</taxon>
    </lineage>
</organism>
<sequence>MKIQLDTLAYTNRLRHVSPIQKLVIGIIMLCFVMVAHAPTHIAVFVWMSVWIVGYAGIPWRIYLRLLGAISLFLALSLPPIMLEITARSIAEITEQTVFIYSFGVFHVYIGVAGMKKASALLLRSLSSVSCLYFILLTVPFTEILAVLRRIGVPCMVTDLLLVMYRFVFVFLETVEQLWIAYKARGARHGFSRKMRDAGGLVARLFARTVQRYQQLSIGLAARGFDGDLRVVASSHAFVSRRYAAEAAAVFLLLVALEWWTGR</sequence>
<evidence type="ECO:0000313" key="8">
    <source>
        <dbReference type="Proteomes" id="UP000198956"/>
    </source>
</evidence>
<dbReference type="InterPro" id="IPR012809">
    <property type="entry name" value="ECF_CbiQ"/>
</dbReference>
<dbReference type="CDD" id="cd16914">
    <property type="entry name" value="EcfT"/>
    <property type="match status" value="1"/>
</dbReference>
<comment type="subcellular location">
    <subcellularLocation>
        <location evidence="1">Cell membrane</location>
        <topology evidence="1">Multi-pass membrane protein</topology>
    </subcellularLocation>
</comment>
<feature type="transmembrane region" description="Helical" evidence="6">
    <location>
        <begin position="23"/>
        <end position="50"/>
    </location>
</feature>
<dbReference type="GO" id="GO:0043190">
    <property type="term" value="C:ATP-binding cassette (ABC) transporter complex"/>
    <property type="evidence" value="ECO:0007669"/>
    <property type="project" value="InterPro"/>
</dbReference>
<dbReference type="AlphaFoldDB" id="A0A1G8BF43"/>
<evidence type="ECO:0000256" key="4">
    <source>
        <dbReference type="ARBA" id="ARBA00022989"/>
    </source>
</evidence>
<dbReference type="RefSeq" id="WP_175493606.1">
    <property type="nucleotide sequence ID" value="NZ_FNDE01000019.1"/>
</dbReference>
<dbReference type="InterPro" id="IPR052770">
    <property type="entry name" value="Cobalt_transport_CbiQ"/>
</dbReference>
<dbReference type="PANTHER" id="PTHR43723">
    <property type="entry name" value="COBALT TRANSPORT PROTEIN CBIQ"/>
    <property type="match status" value="1"/>
</dbReference>
<feature type="transmembrane region" description="Helical" evidence="6">
    <location>
        <begin position="98"/>
        <end position="115"/>
    </location>
</feature>
<dbReference type="EMBL" id="FNDE01000019">
    <property type="protein sequence ID" value="SDH31852.1"/>
    <property type="molecule type" value="Genomic_DNA"/>
</dbReference>
<keyword evidence="3 6" id="KW-0812">Transmembrane</keyword>
<evidence type="ECO:0000256" key="5">
    <source>
        <dbReference type="ARBA" id="ARBA00023136"/>
    </source>
</evidence>
<accession>A0A1G8BF43</accession>
<evidence type="ECO:0000256" key="1">
    <source>
        <dbReference type="ARBA" id="ARBA00004651"/>
    </source>
</evidence>
<keyword evidence="4 6" id="KW-1133">Transmembrane helix</keyword>
<dbReference type="PANTHER" id="PTHR43723:SF1">
    <property type="entry name" value="COBALT TRANSPORT PROTEIN CBIQ"/>
    <property type="match status" value="1"/>
</dbReference>
<keyword evidence="2" id="KW-1003">Cell membrane</keyword>
<reference evidence="7 8" key="1">
    <citation type="submission" date="2016-10" db="EMBL/GenBank/DDBJ databases">
        <authorList>
            <person name="de Groot N.N."/>
        </authorList>
    </citation>
    <scope>NUCLEOTIDE SEQUENCE [LARGE SCALE GENOMIC DNA]</scope>
    <source>
        <strain evidence="7 8">L 420-91</strain>
    </source>
</reference>
<keyword evidence="5 6" id="KW-0472">Membrane</keyword>
<feature type="transmembrane region" description="Helical" evidence="6">
    <location>
        <begin position="151"/>
        <end position="172"/>
    </location>
</feature>
<gene>
    <name evidence="7" type="ORF">SAMN04489735_101942</name>
</gene>
<dbReference type="InterPro" id="IPR003339">
    <property type="entry name" value="ABC/ECF_trnsptr_transmembrane"/>
</dbReference>
<dbReference type="Pfam" id="PF02361">
    <property type="entry name" value="CbiQ"/>
    <property type="match status" value="1"/>
</dbReference>
<name>A0A1G8BF43_ANETH</name>
<evidence type="ECO:0000256" key="2">
    <source>
        <dbReference type="ARBA" id="ARBA00022475"/>
    </source>
</evidence>
<evidence type="ECO:0000256" key="3">
    <source>
        <dbReference type="ARBA" id="ARBA00022692"/>
    </source>
</evidence>
<proteinExistence type="predicted"/>